<dbReference type="AlphaFoldDB" id="A0AAV6S5E2"/>
<dbReference type="Proteomes" id="UP000693946">
    <property type="component" value="Linkage Group LG16"/>
</dbReference>
<protein>
    <submittedName>
        <fullName evidence="1">Uncharacterized protein</fullName>
    </submittedName>
</protein>
<keyword evidence="2" id="KW-1185">Reference proteome</keyword>
<proteinExistence type="predicted"/>
<comment type="caution">
    <text evidence="1">The sequence shown here is derived from an EMBL/GenBank/DDBJ whole genome shotgun (WGS) entry which is preliminary data.</text>
</comment>
<accession>A0AAV6S5E2</accession>
<dbReference type="EMBL" id="JAGKHQ010000008">
    <property type="protein sequence ID" value="KAG7511081.1"/>
    <property type="molecule type" value="Genomic_DNA"/>
</dbReference>
<reference evidence="1 2" key="1">
    <citation type="journal article" date="2021" name="Sci. Rep.">
        <title>Chromosome anchoring in Senegalese sole (Solea senegalensis) reveals sex-associated markers and genome rearrangements in flatfish.</title>
        <authorList>
            <person name="Guerrero-Cozar I."/>
            <person name="Gomez-Garrido J."/>
            <person name="Berbel C."/>
            <person name="Martinez-Blanch J.F."/>
            <person name="Alioto T."/>
            <person name="Claros M.G."/>
            <person name="Gagnaire P.A."/>
            <person name="Manchado M."/>
        </authorList>
    </citation>
    <scope>NUCLEOTIDE SEQUENCE [LARGE SCALE GENOMIC DNA]</scope>
    <source>
        <strain evidence="1">Sse05_10M</strain>
    </source>
</reference>
<evidence type="ECO:0000313" key="1">
    <source>
        <dbReference type="EMBL" id="KAG7511081.1"/>
    </source>
</evidence>
<gene>
    <name evidence="1" type="ORF">JOB18_039494</name>
</gene>
<evidence type="ECO:0000313" key="2">
    <source>
        <dbReference type="Proteomes" id="UP000693946"/>
    </source>
</evidence>
<organism evidence="1 2">
    <name type="scientific">Solea senegalensis</name>
    <name type="common">Senegalese sole</name>
    <dbReference type="NCBI Taxonomy" id="28829"/>
    <lineage>
        <taxon>Eukaryota</taxon>
        <taxon>Metazoa</taxon>
        <taxon>Chordata</taxon>
        <taxon>Craniata</taxon>
        <taxon>Vertebrata</taxon>
        <taxon>Euteleostomi</taxon>
        <taxon>Actinopterygii</taxon>
        <taxon>Neopterygii</taxon>
        <taxon>Teleostei</taxon>
        <taxon>Neoteleostei</taxon>
        <taxon>Acanthomorphata</taxon>
        <taxon>Carangaria</taxon>
        <taxon>Pleuronectiformes</taxon>
        <taxon>Pleuronectoidei</taxon>
        <taxon>Soleidae</taxon>
        <taxon>Solea</taxon>
    </lineage>
</organism>
<sequence length="82" mass="9545">MLMRRREVNGQEVRRFRNSCHRAHAPDRSESAHKLGKKAQFVPGGDKVEEDGWMDQRNLRIIRCHNPASAYFTFKHHSADTA</sequence>
<name>A0AAV6S5E2_SOLSE</name>